<dbReference type="InterPro" id="IPR003388">
    <property type="entry name" value="Reticulon"/>
</dbReference>
<gene>
    <name evidence="8" type="ORF">EG68_04462</name>
</gene>
<dbReference type="GO" id="GO:0030424">
    <property type="term" value="C:axon"/>
    <property type="evidence" value="ECO:0007669"/>
    <property type="project" value="TreeGrafter"/>
</dbReference>
<evidence type="ECO:0000256" key="2">
    <source>
        <dbReference type="ARBA" id="ARBA00022692"/>
    </source>
</evidence>
<dbReference type="Proteomes" id="UP000822476">
    <property type="component" value="Unassembled WGS sequence"/>
</dbReference>
<proteinExistence type="predicted"/>
<dbReference type="PROSITE" id="PS50845">
    <property type="entry name" value="RETICULON"/>
    <property type="match status" value="1"/>
</dbReference>
<evidence type="ECO:0000256" key="5">
    <source>
        <dbReference type="ARBA" id="ARBA00023136"/>
    </source>
</evidence>
<keyword evidence="3 6" id="KW-0256">Endoplasmic reticulum</keyword>
<dbReference type="GO" id="GO:0005789">
    <property type="term" value="C:endoplasmic reticulum membrane"/>
    <property type="evidence" value="ECO:0007669"/>
    <property type="project" value="UniProtKB-SubCell"/>
</dbReference>
<evidence type="ECO:0000313" key="8">
    <source>
        <dbReference type="EMBL" id="KAF7258408.1"/>
    </source>
</evidence>
<keyword evidence="5 6" id="KW-0472">Membrane</keyword>
<feature type="transmembrane region" description="Helical" evidence="6">
    <location>
        <begin position="119"/>
        <end position="147"/>
    </location>
</feature>
<evidence type="ECO:0000256" key="6">
    <source>
        <dbReference type="RuleBase" id="RU363132"/>
    </source>
</evidence>
<dbReference type="PANTHER" id="PTHR45799:SF2">
    <property type="entry name" value="RETICULON-LIKE PROTEIN"/>
    <property type="match status" value="1"/>
</dbReference>
<name>A0A8S9Z3C9_9TREM</name>
<dbReference type="InterPro" id="IPR046964">
    <property type="entry name" value="RTN1-4"/>
</dbReference>
<protein>
    <recommendedName>
        <fullName evidence="6">Reticulon-like protein</fullName>
    </recommendedName>
</protein>
<keyword evidence="9" id="KW-1185">Reference proteome</keyword>
<keyword evidence="2 6" id="KW-0812">Transmembrane</keyword>
<dbReference type="AlphaFoldDB" id="A0A8S9Z3C9"/>
<evidence type="ECO:0000256" key="1">
    <source>
        <dbReference type="ARBA" id="ARBA00004477"/>
    </source>
</evidence>
<keyword evidence="4 6" id="KW-1133">Transmembrane helix</keyword>
<evidence type="ECO:0000259" key="7">
    <source>
        <dbReference type="PROSITE" id="PS50845"/>
    </source>
</evidence>
<reference evidence="8" key="1">
    <citation type="submission" date="2019-07" db="EMBL/GenBank/DDBJ databases">
        <title>Annotation for the trematode Paragonimus miyazaki's.</title>
        <authorList>
            <person name="Choi Y.-J."/>
        </authorList>
    </citation>
    <scope>NUCLEOTIDE SEQUENCE</scope>
    <source>
        <strain evidence="8">Japan</strain>
    </source>
</reference>
<evidence type="ECO:0000256" key="4">
    <source>
        <dbReference type="ARBA" id="ARBA00022989"/>
    </source>
</evidence>
<comment type="caution">
    <text evidence="6">Lacks conserved residue(s) required for the propagation of feature annotation.</text>
</comment>
<evidence type="ECO:0000313" key="9">
    <source>
        <dbReference type="Proteomes" id="UP000822476"/>
    </source>
</evidence>
<comment type="subcellular location">
    <subcellularLocation>
        <location evidence="1 6">Endoplasmic reticulum membrane</location>
        <topology evidence="1 6">Multi-pass membrane protein</topology>
    </subcellularLocation>
</comment>
<organism evidence="8 9">
    <name type="scientific">Paragonimus skrjabini miyazakii</name>
    <dbReference type="NCBI Taxonomy" id="59628"/>
    <lineage>
        <taxon>Eukaryota</taxon>
        <taxon>Metazoa</taxon>
        <taxon>Spiralia</taxon>
        <taxon>Lophotrochozoa</taxon>
        <taxon>Platyhelminthes</taxon>
        <taxon>Trematoda</taxon>
        <taxon>Digenea</taxon>
        <taxon>Plagiorchiida</taxon>
        <taxon>Troglotremata</taxon>
        <taxon>Troglotrematidae</taxon>
        <taxon>Paragonimus</taxon>
    </lineage>
</organism>
<dbReference type="PROSITE" id="PS51257">
    <property type="entry name" value="PROKAR_LIPOPROTEIN"/>
    <property type="match status" value="1"/>
</dbReference>
<dbReference type="PANTHER" id="PTHR45799">
    <property type="entry name" value="RETICULON-LIKE PROTEIN"/>
    <property type="match status" value="1"/>
</dbReference>
<evidence type="ECO:0000256" key="3">
    <source>
        <dbReference type="ARBA" id="ARBA00022824"/>
    </source>
</evidence>
<comment type="caution">
    <text evidence="8">The sequence shown here is derived from an EMBL/GenBank/DDBJ whole genome shotgun (WGS) entry which is preliminary data.</text>
</comment>
<accession>A0A8S9Z3C9</accession>
<dbReference type="EMBL" id="JTDE01001740">
    <property type="protein sequence ID" value="KAF7258408.1"/>
    <property type="molecule type" value="Genomic_DNA"/>
</dbReference>
<dbReference type="Pfam" id="PF02453">
    <property type="entry name" value="Reticulon"/>
    <property type="match status" value="1"/>
</dbReference>
<feature type="domain" description="Reticulon" evidence="7">
    <location>
        <begin position="1"/>
        <end position="190"/>
    </location>
</feature>
<sequence>MKSGIFVVLVLTALFSLSCLSLVSVLAYAGLSLLCCTTAARLYHYLLKPTKNVATSNVTEANAISTDLFGNWFTKDIKLSSDWMSKRAVSLSSALEPYLIQLQSVLLLKSYVETCKFLVLLYSLSVLGSCLNLLTLVIIGFILLFTLPTIYRLYQKPLDGVYEKLRKNLSVLNKKIQTVLEKIPGVKKSA</sequence>
<dbReference type="OrthoDB" id="567788at2759"/>